<accession>A0A1F7WGC3</accession>
<dbReference type="InterPro" id="IPR035919">
    <property type="entry name" value="EAL_sf"/>
</dbReference>
<name>A0A1F7WGC3_9BACT</name>
<dbReference type="Gene3D" id="3.20.20.450">
    <property type="entry name" value="EAL domain"/>
    <property type="match status" value="1"/>
</dbReference>
<dbReference type="EMBL" id="MGFH01000236">
    <property type="protein sequence ID" value="OGM01449.1"/>
    <property type="molecule type" value="Genomic_DNA"/>
</dbReference>
<feature type="domain" description="EAL" evidence="1">
    <location>
        <begin position="193"/>
        <end position="453"/>
    </location>
</feature>
<dbReference type="Pfam" id="PF00563">
    <property type="entry name" value="EAL"/>
    <property type="match status" value="1"/>
</dbReference>
<dbReference type="InterPro" id="IPR050706">
    <property type="entry name" value="Cyclic-di-GMP_PDE-like"/>
</dbReference>
<evidence type="ECO:0000313" key="2">
    <source>
        <dbReference type="EMBL" id="OGM01449.1"/>
    </source>
</evidence>
<evidence type="ECO:0000259" key="1">
    <source>
        <dbReference type="PROSITE" id="PS50883"/>
    </source>
</evidence>
<organism evidence="2 3">
    <name type="scientific">Candidatus Wallbacteria bacterium GWC2_49_35</name>
    <dbReference type="NCBI Taxonomy" id="1817813"/>
    <lineage>
        <taxon>Bacteria</taxon>
        <taxon>Candidatus Walliibacteriota</taxon>
    </lineage>
</organism>
<dbReference type="STRING" id="1817813.A2008_12905"/>
<dbReference type="SMART" id="SM00052">
    <property type="entry name" value="EAL"/>
    <property type="match status" value="1"/>
</dbReference>
<dbReference type="PANTHER" id="PTHR33121">
    <property type="entry name" value="CYCLIC DI-GMP PHOSPHODIESTERASE PDEF"/>
    <property type="match status" value="1"/>
</dbReference>
<dbReference type="SUPFAM" id="SSF141868">
    <property type="entry name" value="EAL domain-like"/>
    <property type="match status" value="1"/>
</dbReference>
<dbReference type="PANTHER" id="PTHR33121:SF76">
    <property type="entry name" value="SIGNALING PROTEIN"/>
    <property type="match status" value="1"/>
</dbReference>
<gene>
    <name evidence="2" type="ORF">A2008_12905</name>
</gene>
<reference evidence="2 3" key="1">
    <citation type="journal article" date="2016" name="Nat. Commun.">
        <title>Thousands of microbial genomes shed light on interconnected biogeochemical processes in an aquifer system.</title>
        <authorList>
            <person name="Anantharaman K."/>
            <person name="Brown C.T."/>
            <person name="Hug L.A."/>
            <person name="Sharon I."/>
            <person name="Castelle C.J."/>
            <person name="Probst A.J."/>
            <person name="Thomas B.C."/>
            <person name="Singh A."/>
            <person name="Wilkins M.J."/>
            <person name="Karaoz U."/>
            <person name="Brodie E.L."/>
            <person name="Williams K.H."/>
            <person name="Hubbard S.S."/>
            <person name="Banfield J.F."/>
        </authorList>
    </citation>
    <scope>NUCLEOTIDE SEQUENCE [LARGE SCALE GENOMIC DNA]</scope>
</reference>
<dbReference type="Proteomes" id="UP000178735">
    <property type="component" value="Unassembled WGS sequence"/>
</dbReference>
<dbReference type="AlphaFoldDB" id="A0A1F7WGC3"/>
<sequence length="453" mass="50804">MSKDKKNENYEKILNGVDLSKAYDMLIDYVTGLPTLNYVLEEIKTLSAKNSAAIISVNVTSIVNIETIYGWKNYDSLLIRTAETLNSMKGQIFRKDDSISVLFPASPNFIIFLSAPRNNQSINIENIEKISRRVGEALKATAGAGGVIPGEYINYNIGLSLISENEMQRVERSLFGAIREAEISGLNSELKERQKIREDIKNIIVQEEVRTVFQPIVSVKDTEILAYEALTRGPKTSKYELPVVLFSAADAHGYSEELEWLCIAKAIVNFNLNAGFMKKTRPGGRSDKGILLFLNVDPKTFMEAGIIVARFSELVNKYNIDPRNIVLEITERTAIADFDSFRAVVDDLKKMGFNIAIDDAGAGYSSLQAIAELRPKYLKFDMVLVRDIDKDFIKQELLKTLLDFANKTNSIVIAEGVETQAEFETVKALGVHYVQGYYFAKPSPQFIEMIQIL</sequence>
<protein>
    <recommendedName>
        <fullName evidence="1">EAL domain-containing protein</fullName>
    </recommendedName>
</protein>
<dbReference type="InterPro" id="IPR001633">
    <property type="entry name" value="EAL_dom"/>
</dbReference>
<proteinExistence type="predicted"/>
<dbReference type="CDD" id="cd01948">
    <property type="entry name" value="EAL"/>
    <property type="match status" value="1"/>
</dbReference>
<dbReference type="PROSITE" id="PS50883">
    <property type="entry name" value="EAL"/>
    <property type="match status" value="1"/>
</dbReference>
<comment type="caution">
    <text evidence="2">The sequence shown here is derived from an EMBL/GenBank/DDBJ whole genome shotgun (WGS) entry which is preliminary data.</text>
</comment>
<evidence type="ECO:0000313" key="3">
    <source>
        <dbReference type="Proteomes" id="UP000178735"/>
    </source>
</evidence>
<dbReference type="GO" id="GO:0071111">
    <property type="term" value="F:cyclic-guanylate-specific phosphodiesterase activity"/>
    <property type="evidence" value="ECO:0007669"/>
    <property type="project" value="InterPro"/>
</dbReference>